<keyword evidence="1" id="KW-0479">Metal-binding</keyword>
<dbReference type="PANTHER" id="PTHR10209:SF867">
    <property type="entry name" value="2-OXOGLUTARATE (2OG) AND FE(II)-DEPENDENT OXYGENASE SUPERFAMILY PROTEIN"/>
    <property type="match status" value="1"/>
</dbReference>
<proteinExistence type="predicted"/>
<accession>A0A9P5ZG40</accession>
<sequence>MILSIIAVAVDFADLAVIDLSKGSAPEGQAELVQQVRKALSEVGFFYVINHGYTPSETARIFDIASLTFDQISDEEKKENARKDQAVYRGYKLRKEWLIPVTILYSQPIGGLEILSEDNKWRWIKHIDNAIVRNFTY</sequence>
<name>A0A9P5ZG40_PLEER</name>
<evidence type="ECO:0000256" key="2">
    <source>
        <dbReference type="ARBA" id="ARBA00023002"/>
    </source>
</evidence>
<dbReference type="InterPro" id="IPR026992">
    <property type="entry name" value="DIOX_N"/>
</dbReference>
<dbReference type="PANTHER" id="PTHR10209">
    <property type="entry name" value="OXIDOREDUCTASE, 2OG-FE II OXYGENASE FAMILY PROTEIN"/>
    <property type="match status" value="1"/>
</dbReference>
<keyword evidence="7" id="KW-1185">Reference proteome</keyword>
<evidence type="ECO:0000259" key="5">
    <source>
        <dbReference type="Pfam" id="PF14226"/>
    </source>
</evidence>
<dbReference type="GO" id="GO:0046872">
    <property type="term" value="F:metal ion binding"/>
    <property type="evidence" value="ECO:0007669"/>
    <property type="project" value="UniProtKB-KW"/>
</dbReference>
<dbReference type="GO" id="GO:0016491">
    <property type="term" value="F:oxidoreductase activity"/>
    <property type="evidence" value="ECO:0007669"/>
    <property type="project" value="UniProtKB-KW"/>
</dbReference>
<organism evidence="6 7">
    <name type="scientific">Pleurotus eryngii</name>
    <name type="common">Boletus of the steppes</name>
    <dbReference type="NCBI Taxonomy" id="5323"/>
    <lineage>
        <taxon>Eukaryota</taxon>
        <taxon>Fungi</taxon>
        <taxon>Dikarya</taxon>
        <taxon>Basidiomycota</taxon>
        <taxon>Agaricomycotina</taxon>
        <taxon>Agaricomycetes</taxon>
        <taxon>Agaricomycetidae</taxon>
        <taxon>Agaricales</taxon>
        <taxon>Pleurotineae</taxon>
        <taxon>Pleurotaceae</taxon>
        <taxon>Pleurotus</taxon>
    </lineage>
</organism>
<evidence type="ECO:0000256" key="4">
    <source>
        <dbReference type="SAM" id="SignalP"/>
    </source>
</evidence>
<keyword evidence="3" id="KW-0408">Iron</keyword>
<dbReference type="SUPFAM" id="SSF51197">
    <property type="entry name" value="Clavaminate synthase-like"/>
    <property type="match status" value="1"/>
</dbReference>
<dbReference type="Gene3D" id="2.60.120.330">
    <property type="entry name" value="B-lactam Antibiotic, Isopenicillin N Synthase, Chain"/>
    <property type="match status" value="1"/>
</dbReference>
<dbReference type="AlphaFoldDB" id="A0A9P5ZG40"/>
<feature type="chain" id="PRO_5040215734" description="Non-haem dioxygenase N-terminal domain-containing protein" evidence="4">
    <location>
        <begin position="16"/>
        <end position="137"/>
    </location>
</feature>
<keyword evidence="4" id="KW-0732">Signal</keyword>
<evidence type="ECO:0000313" key="6">
    <source>
        <dbReference type="EMBL" id="KAF9487099.1"/>
    </source>
</evidence>
<dbReference type="EMBL" id="MU154821">
    <property type="protein sequence ID" value="KAF9487099.1"/>
    <property type="molecule type" value="Genomic_DNA"/>
</dbReference>
<feature type="domain" description="Non-haem dioxygenase N-terminal" evidence="5">
    <location>
        <begin position="17"/>
        <end position="92"/>
    </location>
</feature>
<feature type="signal peptide" evidence="4">
    <location>
        <begin position="1"/>
        <end position="15"/>
    </location>
</feature>
<dbReference type="Pfam" id="PF14226">
    <property type="entry name" value="DIOX_N"/>
    <property type="match status" value="1"/>
</dbReference>
<dbReference type="Proteomes" id="UP000807025">
    <property type="component" value="Unassembled WGS sequence"/>
</dbReference>
<comment type="caution">
    <text evidence="6">The sequence shown here is derived from an EMBL/GenBank/DDBJ whole genome shotgun (WGS) entry which is preliminary data.</text>
</comment>
<dbReference type="InterPro" id="IPR027443">
    <property type="entry name" value="IPNS-like_sf"/>
</dbReference>
<keyword evidence="2" id="KW-0560">Oxidoreductase</keyword>
<reference evidence="6" key="1">
    <citation type="submission" date="2020-11" db="EMBL/GenBank/DDBJ databases">
        <authorList>
            <consortium name="DOE Joint Genome Institute"/>
            <person name="Ahrendt S."/>
            <person name="Riley R."/>
            <person name="Andreopoulos W."/>
            <person name="Labutti K."/>
            <person name="Pangilinan J."/>
            <person name="Ruiz-Duenas F.J."/>
            <person name="Barrasa J.M."/>
            <person name="Sanchez-Garcia M."/>
            <person name="Camarero S."/>
            <person name="Miyauchi S."/>
            <person name="Serrano A."/>
            <person name="Linde D."/>
            <person name="Babiker R."/>
            <person name="Drula E."/>
            <person name="Ayuso-Fernandez I."/>
            <person name="Pacheco R."/>
            <person name="Padilla G."/>
            <person name="Ferreira P."/>
            <person name="Barriuso J."/>
            <person name="Kellner H."/>
            <person name="Castanera R."/>
            <person name="Alfaro M."/>
            <person name="Ramirez L."/>
            <person name="Pisabarro A.G."/>
            <person name="Kuo A."/>
            <person name="Tritt A."/>
            <person name="Lipzen A."/>
            <person name="He G."/>
            <person name="Yan M."/>
            <person name="Ng V."/>
            <person name="Cullen D."/>
            <person name="Martin F."/>
            <person name="Rosso M.-N."/>
            <person name="Henrissat B."/>
            <person name="Hibbett D."/>
            <person name="Martinez A.T."/>
            <person name="Grigoriev I.V."/>
        </authorList>
    </citation>
    <scope>NUCLEOTIDE SEQUENCE</scope>
    <source>
        <strain evidence="6">ATCC 90797</strain>
    </source>
</reference>
<evidence type="ECO:0000256" key="1">
    <source>
        <dbReference type="ARBA" id="ARBA00022723"/>
    </source>
</evidence>
<protein>
    <recommendedName>
        <fullName evidence="5">Non-haem dioxygenase N-terminal domain-containing protein</fullName>
    </recommendedName>
</protein>
<gene>
    <name evidence="6" type="ORF">BDN71DRAFT_737620</name>
</gene>
<evidence type="ECO:0000313" key="7">
    <source>
        <dbReference type="Proteomes" id="UP000807025"/>
    </source>
</evidence>
<evidence type="ECO:0000256" key="3">
    <source>
        <dbReference type="ARBA" id="ARBA00023004"/>
    </source>
</evidence>
<dbReference type="OrthoDB" id="406156at2759"/>